<gene>
    <name evidence="3" type="ORF">LY01_01329</name>
</gene>
<evidence type="ECO:0000259" key="2">
    <source>
        <dbReference type="SMART" id="SM00974"/>
    </source>
</evidence>
<protein>
    <submittedName>
        <fullName evidence="3">Meiotically Up-regulated Gene 113 (MUG113) protein</fullName>
    </submittedName>
</protein>
<sequence>MGLFDFIKKKELDEIKKLNSLLEKYKPIIDIDLEVEKKTKEFNQLTKRQLSEVEKSKNKLSELSLKYENSLETYKKLRKEVGLYESKLDLIEFGIYEPVYDFEKSEDYRAEQKNIIQLQKEMIKDETACICATKWTVDGSEAKGRASTKRNIKLVLRAFNGECNSFISKAKWNNVNQMKERIKKSFEAINKLGKSSTISIQNEFLDLKIKELILEHEFQLKKQKEKEELRAIQEQIREEEKAKREFEKAQKEAEKEEKNYQSALDKARKEIAKLTGDKQDKLQTQIEKLELELKEAQEKKERALSMAQQTKRGHVYIISNIGSFGENIYKIGMTRRLEPTDRVKELGDASVPFKFDIHAMIYSDEAPTLEKELHRAFEDKKVNMLNYRKEFFNVTLEDIEKQIKQTGIKAEFTKLPEAIEYRETLAIIEKMNSTETEKTIEQKIEDEFPNSLN</sequence>
<feature type="domain" description="Bacteriophage T5 Orf172 DNA-binding" evidence="2">
    <location>
        <begin position="323"/>
        <end position="406"/>
    </location>
</feature>
<dbReference type="RefSeq" id="WP_104515028.1">
    <property type="nucleotide sequence ID" value="NZ_MQVW01000002.1"/>
</dbReference>
<dbReference type="Proteomes" id="UP000239002">
    <property type="component" value="Unassembled WGS sequence"/>
</dbReference>
<evidence type="ECO:0000313" key="3">
    <source>
        <dbReference type="EMBL" id="PPK95736.1"/>
    </source>
</evidence>
<dbReference type="Pfam" id="PF13455">
    <property type="entry name" value="MUG113"/>
    <property type="match status" value="1"/>
</dbReference>
<dbReference type="OrthoDB" id="9811665at2"/>
<dbReference type="Pfam" id="PF13250">
    <property type="entry name" value="SNIPE"/>
    <property type="match status" value="1"/>
</dbReference>
<keyword evidence="4" id="KW-1185">Reference proteome</keyword>
<dbReference type="AlphaFoldDB" id="A0A2S6INS6"/>
<evidence type="ECO:0000256" key="1">
    <source>
        <dbReference type="SAM" id="Coils"/>
    </source>
</evidence>
<accession>A0A2S6INS6</accession>
<comment type="caution">
    <text evidence="3">The sequence shown here is derived from an EMBL/GenBank/DDBJ whole genome shotgun (WGS) entry which is preliminary data.</text>
</comment>
<dbReference type="InterPro" id="IPR018306">
    <property type="entry name" value="Phage_T5_Orf172_DNA-bd"/>
</dbReference>
<evidence type="ECO:0000313" key="4">
    <source>
        <dbReference type="Proteomes" id="UP000239002"/>
    </source>
</evidence>
<reference evidence="3 4" key="1">
    <citation type="submission" date="2018-02" db="EMBL/GenBank/DDBJ databases">
        <title>Genomic Encyclopedia of Archaeal and Bacterial Type Strains, Phase II (KMG-II): from individual species to whole genera.</title>
        <authorList>
            <person name="Goeker M."/>
        </authorList>
    </citation>
    <scope>NUCLEOTIDE SEQUENCE [LARGE SCALE GENOMIC DNA]</scope>
    <source>
        <strain evidence="3 4">DSM 16809</strain>
    </source>
</reference>
<feature type="coiled-coil region" evidence="1">
    <location>
        <begin position="43"/>
        <end position="80"/>
    </location>
</feature>
<name>A0A2S6INS6_9FLAO</name>
<dbReference type="InterPro" id="IPR025280">
    <property type="entry name" value="SNIPE"/>
</dbReference>
<proteinExistence type="predicted"/>
<dbReference type="SMART" id="SM00974">
    <property type="entry name" value="T5orf172"/>
    <property type="match status" value="1"/>
</dbReference>
<keyword evidence="1" id="KW-0175">Coiled coil</keyword>
<dbReference type="EMBL" id="PTJE01000002">
    <property type="protein sequence ID" value="PPK95736.1"/>
    <property type="molecule type" value="Genomic_DNA"/>
</dbReference>
<organism evidence="3 4">
    <name type="scientific">Nonlabens xylanidelens</name>
    <dbReference type="NCBI Taxonomy" id="191564"/>
    <lineage>
        <taxon>Bacteria</taxon>
        <taxon>Pseudomonadati</taxon>
        <taxon>Bacteroidota</taxon>
        <taxon>Flavobacteriia</taxon>
        <taxon>Flavobacteriales</taxon>
        <taxon>Flavobacteriaceae</taxon>
        <taxon>Nonlabens</taxon>
    </lineage>
</organism>
<feature type="coiled-coil region" evidence="1">
    <location>
        <begin position="215"/>
        <end position="313"/>
    </location>
</feature>